<dbReference type="AlphaFoldDB" id="A0AA40BVH1"/>
<name>A0AA40BVH1_9PEZI</name>
<dbReference type="SUPFAM" id="SSF56112">
    <property type="entry name" value="Protein kinase-like (PK-like)"/>
    <property type="match status" value="1"/>
</dbReference>
<accession>A0AA40BVH1</accession>
<dbReference type="InterPro" id="IPR011009">
    <property type="entry name" value="Kinase-like_dom_sf"/>
</dbReference>
<comment type="caution">
    <text evidence="1">The sequence shown here is derived from an EMBL/GenBank/DDBJ whole genome shotgun (WGS) entry which is preliminary data.</text>
</comment>
<keyword evidence="2" id="KW-1185">Reference proteome</keyword>
<organism evidence="1 2">
    <name type="scientific">Bombardia bombarda</name>
    <dbReference type="NCBI Taxonomy" id="252184"/>
    <lineage>
        <taxon>Eukaryota</taxon>
        <taxon>Fungi</taxon>
        <taxon>Dikarya</taxon>
        <taxon>Ascomycota</taxon>
        <taxon>Pezizomycotina</taxon>
        <taxon>Sordariomycetes</taxon>
        <taxon>Sordariomycetidae</taxon>
        <taxon>Sordariales</taxon>
        <taxon>Lasiosphaeriaceae</taxon>
        <taxon>Bombardia</taxon>
    </lineage>
</organism>
<gene>
    <name evidence="1" type="ORF">B0T17DRAFT_378932</name>
</gene>
<sequence>MLQLIQHPKIVTVHEIYGDKANHHIVYEHMPRSLQEAIGNPYLSRQRLAAIVGQVGLVPTLLMNFVLMGW</sequence>
<evidence type="ECO:0000313" key="2">
    <source>
        <dbReference type="Proteomes" id="UP001174934"/>
    </source>
</evidence>
<evidence type="ECO:0000313" key="1">
    <source>
        <dbReference type="EMBL" id="KAK0615142.1"/>
    </source>
</evidence>
<reference evidence="1" key="1">
    <citation type="submission" date="2023-06" db="EMBL/GenBank/DDBJ databases">
        <title>Genome-scale phylogeny and comparative genomics of the fungal order Sordariales.</title>
        <authorList>
            <consortium name="Lawrence Berkeley National Laboratory"/>
            <person name="Hensen N."/>
            <person name="Bonometti L."/>
            <person name="Westerberg I."/>
            <person name="Brannstrom I.O."/>
            <person name="Guillou S."/>
            <person name="Cros-Aarteil S."/>
            <person name="Calhoun S."/>
            <person name="Haridas S."/>
            <person name="Kuo A."/>
            <person name="Mondo S."/>
            <person name="Pangilinan J."/>
            <person name="Riley R."/>
            <person name="LaButti K."/>
            <person name="Andreopoulos B."/>
            <person name="Lipzen A."/>
            <person name="Chen C."/>
            <person name="Yanf M."/>
            <person name="Daum C."/>
            <person name="Ng V."/>
            <person name="Clum A."/>
            <person name="Steindorff A."/>
            <person name="Ohm R."/>
            <person name="Martin F."/>
            <person name="Silar P."/>
            <person name="Natvig D."/>
            <person name="Lalanne C."/>
            <person name="Gautier V."/>
            <person name="Ament-velasquez S.L."/>
            <person name="Kruys A."/>
            <person name="Hutchinson M.I."/>
            <person name="Powell A.J."/>
            <person name="Barry K."/>
            <person name="Miller A.N."/>
            <person name="Grigoriev I.V."/>
            <person name="Debuchy R."/>
            <person name="Gladieux P."/>
            <person name="Thoren M.H."/>
            <person name="Johannesson H."/>
        </authorList>
    </citation>
    <scope>NUCLEOTIDE SEQUENCE</scope>
    <source>
        <strain evidence="1">SMH3391-2</strain>
    </source>
</reference>
<dbReference type="EMBL" id="JAULSR010000007">
    <property type="protein sequence ID" value="KAK0615142.1"/>
    <property type="molecule type" value="Genomic_DNA"/>
</dbReference>
<protein>
    <submittedName>
        <fullName evidence="1">Uncharacterized protein</fullName>
    </submittedName>
</protein>
<dbReference type="Proteomes" id="UP001174934">
    <property type="component" value="Unassembled WGS sequence"/>
</dbReference>
<proteinExistence type="predicted"/>